<dbReference type="RefSeq" id="WP_143657831.1">
    <property type="nucleotide sequence ID" value="NZ_MWQN01000001.1"/>
</dbReference>
<evidence type="ECO:0000313" key="1">
    <source>
        <dbReference type="EMBL" id="OPC80257.1"/>
    </source>
</evidence>
<protein>
    <submittedName>
        <fullName evidence="1">Uncharacterized protein</fullName>
    </submittedName>
</protein>
<reference evidence="1 2" key="1">
    <citation type="submission" date="2017-03" db="EMBL/GenBank/DDBJ databases">
        <title>Draft genome sequence of Streptomyces scabrisporus NF3, endophyte isolated from Amphipterygium adstringens.</title>
        <authorList>
            <person name="Vazquez M."/>
            <person name="Ceapa C.D."/>
            <person name="Rodriguez Luna D."/>
            <person name="Sanchez Esquivel S."/>
        </authorList>
    </citation>
    <scope>NUCLEOTIDE SEQUENCE [LARGE SCALE GENOMIC DNA]</scope>
    <source>
        <strain evidence="1 2">NF3</strain>
    </source>
</reference>
<evidence type="ECO:0000313" key="2">
    <source>
        <dbReference type="Proteomes" id="UP000190037"/>
    </source>
</evidence>
<dbReference type="AlphaFoldDB" id="A0A1T3NTN5"/>
<accession>A0A1T3NTN5</accession>
<dbReference type="OrthoDB" id="3870503at2"/>
<sequence>MQLELDPPYGVGPIKIGMSMDEAETALRELGGDLSGRTRGFAHFGADLSIHVVSDKDGLVEAIEVHRSEDDFADTVLCLGIDVFGTPAVDVTRLLGELTPVRVETEGASLVAPELLVALWQPFVPGHGNNNGVVGEGLYFRTALVAGPGYYDKSGQHRAIHAG</sequence>
<name>A0A1T3NTN5_9ACTN</name>
<proteinExistence type="predicted"/>
<comment type="caution">
    <text evidence="1">The sequence shown here is derived from an EMBL/GenBank/DDBJ whole genome shotgun (WGS) entry which is preliminary data.</text>
</comment>
<gene>
    <name evidence="1" type="ORF">B4N89_04220</name>
</gene>
<dbReference type="eggNOG" id="ENOG5033Y1B">
    <property type="taxonomic scope" value="Bacteria"/>
</dbReference>
<dbReference type="EMBL" id="MWQN01000001">
    <property type="protein sequence ID" value="OPC80257.1"/>
    <property type="molecule type" value="Genomic_DNA"/>
</dbReference>
<organism evidence="1 2">
    <name type="scientific">Embleya scabrispora</name>
    <dbReference type="NCBI Taxonomy" id="159449"/>
    <lineage>
        <taxon>Bacteria</taxon>
        <taxon>Bacillati</taxon>
        <taxon>Actinomycetota</taxon>
        <taxon>Actinomycetes</taxon>
        <taxon>Kitasatosporales</taxon>
        <taxon>Streptomycetaceae</taxon>
        <taxon>Embleya</taxon>
    </lineage>
</organism>
<dbReference type="Proteomes" id="UP000190037">
    <property type="component" value="Unassembled WGS sequence"/>
</dbReference>
<keyword evidence="2" id="KW-1185">Reference proteome</keyword>